<comment type="caution">
    <text evidence="2">The sequence shown here is derived from an EMBL/GenBank/DDBJ whole genome shotgun (WGS) entry which is preliminary data.</text>
</comment>
<dbReference type="Proteomes" id="UP001501821">
    <property type="component" value="Unassembled WGS sequence"/>
</dbReference>
<dbReference type="EMBL" id="BAABAH010000005">
    <property type="protein sequence ID" value="GAA3817882.1"/>
    <property type="molecule type" value="Genomic_DNA"/>
</dbReference>
<protein>
    <submittedName>
        <fullName evidence="2">Uncharacterized protein</fullName>
    </submittedName>
</protein>
<name>A0ABP7IGI1_9ACTN</name>
<evidence type="ECO:0000313" key="2">
    <source>
        <dbReference type="EMBL" id="GAA3817882.1"/>
    </source>
</evidence>
<gene>
    <name evidence="2" type="ORF">GCM10022242_19790</name>
</gene>
<accession>A0ABP7IGI1</accession>
<organism evidence="2 3">
    <name type="scientific">Nocardioides panacisoli</name>
    <dbReference type="NCBI Taxonomy" id="627624"/>
    <lineage>
        <taxon>Bacteria</taxon>
        <taxon>Bacillati</taxon>
        <taxon>Actinomycetota</taxon>
        <taxon>Actinomycetes</taxon>
        <taxon>Propionibacteriales</taxon>
        <taxon>Nocardioidaceae</taxon>
        <taxon>Nocardioides</taxon>
    </lineage>
</organism>
<evidence type="ECO:0000256" key="1">
    <source>
        <dbReference type="SAM" id="MobiDB-lite"/>
    </source>
</evidence>
<keyword evidence="3" id="KW-1185">Reference proteome</keyword>
<dbReference type="RefSeq" id="WP_344774836.1">
    <property type="nucleotide sequence ID" value="NZ_BAABAH010000005.1"/>
</dbReference>
<feature type="region of interest" description="Disordered" evidence="1">
    <location>
        <begin position="306"/>
        <end position="360"/>
    </location>
</feature>
<reference evidence="3" key="1">
    <citation type="journal article" date="2019" name="Int. J. Syst. Evol. Microbiol.">
        <title>The Global Catalogue of Microorganisms (GCM) 10K type strain sequencing project: providing services to taxonomists for standard genome sequencing and annotation.</title>
        <authorList>
            <consortium name="The Broad Institute Genomics Platform"/>
            <consortium name="The Broad Institute Genome Sequencing Center for Infectious Disease"/>
            <person name="Wu L."/>
            <person name="Ma J."/>
        </authorList>
    </citation>
    <scope>NUCLEOTIDE SEQUENCE [LARGE SCALE GENOMIC DNA]</scope>
    <source>
        <strain evidence="3">JCM 16953</strain>
    </source>
</reference>
<proteinExistence type="predicted"/>
<evidence type="ECO:0000313" key="3">
    <source>
        <dbReference type="Proteomes" id="UP001501821"/>
    </source>
</evidence>
<sequence>MTTAHGSPLGDGQEEPVDSYDAMCRLEYLRTFEDSEPDMECFPAYNLSVAEHDELAAAYDRIKQANHPPMIEILGDLRFTLHDTVRRYLQALESGARVSPAEVTRVARVTAFAAVNAVYSFGEYVEAELRHRGGKELWEPASAVFTAVYDENPHFLLADKLRQVFSHRTMEALKVHGGSKITALGQDPTFTVACVLDRTKLLERLENKTRRWLLTLDEDVALDDVLAASIHGMARVYRAVRPMLFPDEARDLTALSRYRTEFLNLNYPLTLSRYTIATDGTLGPWSHTSIDAAELTAAGLKPLSREEWEASSTQASARIDSHRSAITHPPHSPAFKDNPNADGLPPADGQSENNRQDDVS</sequence>